<gene>
    <name evidence="5" type="ORF">g.6430</name>
</gene>
<dbReference type="GO" id="GO:0016491">
    <property type="term" value="F:oxidoreductase activity"/>
    <property type="evidence" value="ECO:0007669"/>
    <property type="project" value="UniProtKB-KW"/>
</dbReference>
<dbReference type="InterPro" id="IPR008972">
    <property type="entry name" value="Cupredoxin"/>
</dbReference>
<dbReference type="GO" id="GO:0005507">
    <property type="term" value="F:copper ion binding"/>
    <property type="evidence" value="ECO:0007669"/>
    <property type="project" value="InterPro"/>
</dbReference>
<dbReference type="InterPro" id="IPR045087">
    <property type="entry name" value="Cu-oxidase_fam"/>
</dbReference>
<dbReference type="CDD" id="cd13905">
    <property type="entry name" value="CuRO_3_tcLLC2_insect_like"/>
    <property type="match status" value="1"/>
</dbReference>
<protein>
    <recommendedName>
        <fullName evidence="4">Plastocyanin-like domain-containing protein</fullName>
    </recommendedName>
</protein>
<dbReference type="SUPFAM" id="SSF49503">
    <property type="entry name" value="Cupredoxins"/>
    <property type="match status" value="1"/>
</dbReference>
<dbReference type="PANTHER" id="PTHR11709:SF394">
    <property type="entry name" value="FI03373P-RELATED"/>
    <property type="match status" value="1"/>
</dbReference>
<dbReference type="GO" id="GO:0006826">
    <property type="term" value="P:iron ion transport"/>
    <property type="evidence" value="ECO:0007669"/>
    <property type="project" value="TreeGrafter"/>
</dbReference>
<dbReference type="InterPro" id="IPR002355">
    <property type="entry name" value="Cu_oxidase_Cu_BS"/>
</dbReference>
<proteinExistence type="predicted"/>
<organism evidence="5">
    <name type="scientific">Clastoptera arizonana</name>
    <name type="common">Arizona spittle bug</name>
    <dbReference type="NCBI Taxonomy" id="38151"/>
    <lineage>
        <taxon>Eukaryota</taxon>
        <taxon>Metazoa</taxon>
        <taxon>Ecdysozoa</taxon>
        <taxon>Arthropoda</taxon>
        <taxon>Hexapoda</taxon>
        <taxon>Insecta</taxon>
        <taxon>Pterygota</taxon>
        <taxon>Neoptera</taxon>
        <taxon>Paraneoptera</taxon>
        <taxon>Hemiptera</taxon>
        <taxon>Auchenorrhyncha</taxon>
        <taxon>Cercopoidea</taxon>
        <taxon>Clastopteridae</taxon>
        <taxon>Clastoptera</taxon>
    </lineage>
</organism>
<dbReference type="Pfam" id="PF07731">
    <property type="entry name" value="Cu-oxidase_2"/>
    <property type="match status" value="1"/>
</dbReference>
<dbReference type="InterPro" id="IPR011706">
    <property type="entry name" value="Cu-oxidase_C"/>
</dbReference>
<evidence type="ECO:0000256" key="3">
    <source>
        <dbReference type="ARBA" id="ARBA00023008"/>
    </source>
</evidence>
<name>A0A1B6DAU9_9HEMI</name>
<feature type="non-terminal residue" evidence="5">
    <location>
        <position position="1"/>
    </location>
</feature>
<keyword evidence="2" id="KW-0560">Oxidoreductase</keyword>
<evidence type="ECO:0000313" key="5">
    <source>
        <dbReference type="EMBL" id="JAS22750.1"/>
    </source>
</evidence>
<dbReference type="AlphaFoldDB" id="A0A1B6DAU9"/>
<reference evidence="5" key="1">
    <citation type="submission" date="2015-12" db="EMBL/GenBank/DDBJ databases">
        <title>De novo transcriptome assembly of four potential Pierce s Disease insect vectors from Arizona vineyards.</title>
        <authorList>
            <person name="Tassone E.E."/>
        </authorList>
    </citation>
    <scope>NUCLEOTIDE SEQUENCE</scope>
</reference>
<accession>A0A1B6DAU9</accession>
<evidence type="ECO:0000259" key="4">
    <source>
        <dbReference type="Pfam" id="PF07731"/>
    </source>
</evidence>
<keyword evidence="3" id="KW-0186">Copper</keyword>
<keyword evidence="1" id="KW-0479">Metal-binding</keyword>
<evidence type="ECO:0000256" key="2">
    <source>
        <dbReference type="ARBA" id="ARBA00023002"/>
    </source>
</evidence>
<dbReference type="GO" id="GO:0005886">
    <property type="term" value="C:plasma membrane"/>
    <property type="evidence" value="ECO:0007669"/>
    <property type="project" value="TreeGrafter"/>
</dbReference>
<sequence length="296" mass="33491">LCYEGFDEQPNGTNNYEDGKRTGVLVNPVEVASENYSNNTLVFLNNLTSVEATLHNYNTTPDITIYLQLHTRIYDLESPGPWPQFNNISFEFPAQSLLTQRNELEKSGFCDSIPNPEHCYGDFCSCTYIQKLPLNALVEVVMVDISVTREQDHPIHIHGYKFYVVAMDIVGLNVTLDIVREMNEQGKIQKKLVNATAKDTISVPNAGYAIIRFITDNPGFWLFHCHVSNHMELGMSLVFQVGNYGDMAAPPPNFPKCGSSFYNVEEEILKQNSSGHINKQIFNLVFLLFSMIICLF</sequence>
<evidence type="ECO:0000256" key="1">
    <source>
        <dbReference type="ARBA" id="ARBA00022723"/>
    </source>
</evidence>
<feature type="domain" description="Plastocyanin-like" evidence="4">
    <location>
        <begin position="120"/>
        <end position="242"/>
    </location>
</feature>
<dbReference type="PROSITE" id="PS00080">
    <property type="entry name" value="MULTICOPPER_OXIDASE2"/>
    <property type="match status" value="1"/>
</dbReference>
<dbReference type="PANTHER" id="PTHR11709">
    <property type="entry name" value="MULTI-COPPER OXIDASE"/>
    <property type="match status" value="1"/>
</dbReference>
<dbReference type="EMBL" id="GEDC01014548">
    <property type="protein sequence ID" value="JAS22750.1"/>
    <property type="molecule type" value="Transcribed_RNA"/>
</dbReference>
<dbReference type="Gene3D" id="2.60.40.420">
    <property type="entry name" value="Cupredoxins - blue copper proteins"/>
    <property type="match status" value="1"/>
</dbReference>